<organism evidence="2 3">
    <name type="scientific">Quadrisphaera granulorum</name>
    <dbReference type="NCBI Taxonomy" id="317664"/>
    <lineage>
        <taxon>Bacteria</taxon>
        <taxon>Bacillati</taxon>
        <taxon>Actinomycetota</taxon>
        <taxon>Actinomycetes</taxon>
        <taxon>Kineosporiales</taxon>
        <taxon>Kineosporiaceae</taxon>
        <taxon>Quadrisphaera</taxon>
    </lineage>
</organism>
<accession>A0A315ZPK4</accession>
<dbReference type="EMBL" id="QGDQ01000037">
    <property type="protein sequence ID" value="PWJ47491.1"/>
    <property type="molecule type" value="Genomic_DNA"/>
</dbReference>
<evidence type="ECO:0000313" key="3">
    <source>
        <dbReference type="Proteomes" id="UP000245469"/>
    </source>
</evidence>
<evidence type="ECO:0000256" key="1">
    <source>
        <dbReference type="SAM" id="MobiDB-lite"/>
    </source>
</evidence>
<dbReference type="SUPFAM" id="SSF160104">
    <property type="entry name" value="Acetoacetate decarboxylase-like"/>
    <property type="match status" value="1"/>
</dbReference>
<feature type="compositionally biased region" description="Low complexity" evidence="1">
    <location>
        <begin position="168"/>
        <end position="180"/>
    </location>
</feature>
<dbReference type="Gene3D" id="2.40.400.10">
    <property type="entry name" value="Acetoacetate decarboxylase-like"/>
    <property type="match status" value="1"/>
</dbReference>
<protein>
    <submittedName>
        <fullName evidence="2">Acetoacetate decarboxylase</fullName>
    </submittedName>
</protein>
<dbReference type="Pfam" id="PF06314">
    <property type="entry name" value="ADC"/>
    <property type="match status" value="1"/>
</dbReference>
<gene>
    <name evidence="2" type="ORF">BXY45_13734</name>
</gene>
<keyword evidence="3" id="KW-1185">Reference proteome</keyword>
<comment type="caution">
    <text evidence="2">The sequence shown here is derived from an EMBL/GenBank/DDBJ whole genome shotgun (WGS) entry which is preliminary data.</text>
</comment>
<proteinExistence type="predicted"/>
<sequence>MAAPAPAYCRSVSPPPPPWTCRLRALVVPSLLRSPALRVGGFVVVDYTDTPVGPYREAFTAVALSARSGWVPWMVVDSEASRAGGREGWGLPKELAVIDTELDTEPNPALSTARVLAEGVDLSVTARVAGGRGLPVRLSAQLRQPRRSAAQVRFTGRARPVVVVLDGTPPQGVRPGRRPGVALDGELRIGPPGS</sequence>
<name>A0A315ZPK4_9ACTN</name>
<dbReference type="GO" id="GO:0016829">
    <property type="term" value="F:lyase activity"/>
    <property type="evidence" value="ECO:0007669"/>
    <property type="project" value="InterPro"/>
</dbReference>
<evidence type="ECO:0000313" key="2">
    <source>
        <dbReference type="EMBL" id="PWJ47491.1"/>
    </source>
</evidence>
<reference evidence="2 3" key="1">
    <citation type="submission" date="2018-03" db="EMBL/GenBank/DDBJ databases">
        <title>Genomic Encyclopedia of Archaeal and Bacterial Type Strains, Phase II (KMG-II): from individual species to whole genera.</title>
        <authorList>
            <person name="Goeker M."/>
        </authorList>
    </citation>
    <scope>NUCLEOTIDE SEQUENCE [LARGE SCALE GENOMIC DNA]</scope>
    <source>
        <strain evidence="2 3">DSM 44889</strain>
    </source>
</reference>
<feature type="region of interest" description="Disordered" evidence="1">
    <location>
        <begin position="168"/>
        <end position="194"/>
    </location>
</feature>
<dbReference type="InterPro" id="IPR023375">
    <property type="entry name" value="ADC_dom_sf"/>
</dbReference>
<dbReference type="Proteomes" id="UP000245469">
    <property type="component" value="Unassembled WGS sequence"/>
</dbReference>
<dbReference type="AlphaFoldDB" id="A0A315ZPK4"/>
<dbReference type="InterPro" id="IPR010451">
    <property type="entry name" value="Acetoacetate_decarboxylase"/>
</dbReference>